<keyword evidence="2" id="KW-0964">Secreted</keyword>
<evidence type="ECO:0000313" key="3">
    <source>
        <dbReference type="EMBL" id="PSJ51364.1"/>
    </source>
</evidence>
<keyword evidence="4" id="KW-1185">Reference proteome</keyword>
<dbReference type="GO" id="GO:0005576">
    <property type="term" value="C:extracellular region"/>
    <property type="evidence" value="ECO:0007669"/>
    <property type="project" value="UniProtKB-SubCell"/>
</dbReference>
<dbReference type="Gene3D" id="2.150.10.10">
    <property type="entry name" value="Serralysin-like metalloprotease, C-terminal"/>
    <property type="match status" value="3"/>
</dbReference>
<dbReference type="PANTHER" id="PTHR38340">
    <property type="entry name" value="S-LAYER PROTEIN"/>
    <property type="match status" value="1"/>
</dbReference>
<dbReference type="InterPro" id="IPR001343">
    <property type="entry name" value="Hemolysn_Ca-bd"/>
</dbReference>
<proteinExistence type="predicted"/>
<dbReference type="PROSITE" id="PS00330">
    <property type="entry name" value="HEMOLYSIN_CALCIUM"/>
    <property type="match status" value="2"/>
</dbReference>
<evidence type="ECO:0000256" key="1">
    <source>
        <dbReference type="ARBA" id="ARBA00004613"/>
    </source>
</evidence>
<dbReference type="EMBL" id="PXYK01000043">
    <property type="protein sequence ID" value="PSJ51364.1"/>
    <property type="molecule type" value="Genomic_DNA"/>
</dbReference>
<dbReference type="SUPFAM" id="SSF51120">
    <property type="entry name" value="beta-Roll"/>
    <property type="match status" value="3"/>
</dbReference>
<organism evidence="3 4">
    <name type="scientific">Kumtagia ephedrae</name>
    <dbReference type="NCBI Taxonomy" id="2116701"/>
    <lineage>
        <taxon>Bacteria</taxon>
        <taxon>Pseudomonadati</taxon>
        <taxon>Pseudomonadota</taxon>
        <taxon>Alphaproteobacteria</taxon>
        <taxon>Hyphomicrobiales</taxon>
        <taxon>Phyllobacteriaceae</taxon>
        <taxon>Kumtagia</taxon>
    </lineage>
</organism>
<reference evidence="3 4" key="1">
    <citation type="submission" date="2018-03" db="EMBL/GenBank/DDBJ databases">
        <title>The draft genome of Mesorhizobium sp. 6GN-30.</title>
        <authorList>
            <person name="Liu L."/>
            <person name="Li L."/>
            <person name="Wang T."/>
            <person name="Zhang X."/>
            <person name="Liang L."/>
        </authorList>
    </citation>
    <scope>NUCLEOTIDE SEQUENCE [LARGE SCALE GENOMIC DNA]</scope>
    <source>
        <strain evidence="3 4">6GN30</strain>
    </source>
</reference>
<dbReference type="GO" id="GO:0005509">
    <property type="term" value="F:calcium ion binding"/>
    <property type="evidence" value="ECO:0007669"/>
    <property type="project" value="InterPro"/>
</dbReference>
<name>A0A2P7RMB4_9HYPH</name>
<comment type="subcellular location">
    <subcellularLocation>
        <location evidence="1">Secreted</location>
    </subcellularLocation>
</comment>
<gene>
    <name evidence="3" type="ORF">C7I84_27600</name>
</gene>
<dbReference type="InterPro" id="IPR050557">
    <property type="entry name" value="RTX_toxin/Mannuronan_C5-epim"/>
</dbReference>
<protein>
    <submittedName>
        <fullName evidence="3">Calcium-binding protein</fullName>
    </submittedName>
</protein>
<comment type="caution">
    <text evidence="3">The sequence shown here is derived from an EMBL/GenBank/DDBJ whole genome shotgun (WGS) entry which is preliminary data.</text>
</comment>
<evidence type="ECO:0000313" key="4">
    <source>
        <dbReference type="Proteomes" id="UP000241229"/>
    </source>
</evidence>
<dbReference type="AlphaFoldDB" id="A0A2P7RMB4"/>
<accession>A0A2P7RMB4</accession>
<dbReference type="Pfam" id="PF00353">
    <property type="entry name" value="HemolysinCabind"/>
    <property type="match status" value="5"/>
</dbReference>
<dbReference type="InterPro" id="IPR018511">
    <property type="entry name" value="Hemolysin-typ_Ca-bd_CS"/>
</dbReference>
<dbReference type="Proteomes" id="UP000241229">
    <property type="component" value="Unassembled WGS sequence"/>
</dbReference>
<sequence length="436" mass="43158">MTVNLATGAASGGHAAGDRFSSIENVAGSAFADTLTGDDNANFFDGGAGLDVIDGGGGDDFIFGRDGGGTLRGGAGNDRIDGGVDADTIHGGSGNDELRVGGGSNYGYGEDGNDILLGDAGIDRLYGGAGSDRLNGVSGNDILDGGSGADTMSGGDGATQYFVDNAADVVDDFVQGDNDTLFASTSYVLKAGSAIEVMRTTSTVSTAALNLTGNAFAQSITGNAGANVLHDGGVGGADRLSGLAGNDSYIVYNAGAVIVEAASHGTADRVSAGVDYRLGTGVHVEVMATTSSGSKAGVDLTGNEFAQSITGNAGANRLEGKGGNDTLRGLGGADTFVFATALGSGNVDTIADFKAVDDRFLLSDAIFTALAPGVLSAAAFRANTTGLAQDSSDRIIYETDTGELYYDANGSAAGGGVLFARLTPGLSLTNADFAVA</sequence>
<dbReference type="InterPro" id="IPR011049">
    <property type="entry name" value="Serralysin-like_metalloprot_C"/>
</dbReference>
<dbReference type="PRINTS" id="PR00313">
    <property type="entry name" value="CABNDNGRPT"/>
</dbReference>
<dbReference type="PANTHER" id="PTHR38340:SF1">
    <property type="entry name" value="S-LAYER PROTEIN"/>
    <property type="match status" value="1"/>
</dbReference>
<evidence type="ECO:0000256" key="2">
    <source>
        <dbReference type="ARBA" id="ARBA00022525"/>
    </source>
</evidence>